<evidence type="ECO:0000256" key="3">
    <source>
        <dbReference type="ARBA" id="ARBA00022630"/>
    </source>
</evidence>
<dbReference type="Gene3D" id="2.40.110.10">
    <property type="entry name" value="Butyryl-CoA Dehydrogenase, subunit A, domain 2"/>
    <property type="match status" value="1"/>
</dbReference>
<dbReference type="PANTHER" id="PTHR43884:SF12">
    <property type="entry name" value="ISOVALERYL-COA DEHYDROGENASE, MITOCHONDRIAL-RELATED"/>
    <property type="match status" value="1"/>
</dbReference>
<dbReference type="SUPFAM" id="SSF53901">
    <property type="entry name" value="Thiolase-like"/>
    <property type="match status" value="1"/>
</dbReference>
<evidence type="ECO:0000256" key="2">
    <source>
        <dbReference type="ARBA" id="ARBA00009347"/>
    </source>
</evidence>
<feature type="domain" description="Acyl-CoA oxidase/dehydrogenase middle" evidence="6">
    <location>
        <begin position="644"/>
        <end position="741"/>
    </location>
</feature>
<dbReference type="InterPro" id="IPR037069">
    <property type="entry name" value="AcylCoA_DH/ox_N_sf"/>
</dbReference>
<feature type="domain" description="Acyl-CoA dehydrogenase/oxidase N-terminal" evidence="7">
    <location>
        <begin position="527"/>
        <end position="639"/>
    </location>
</feature>
<dbReference type="Gene3D" id="3.40.47.10">
    <property type="match status" value="1"/>
</dbReference>
<dbReference type="InterPro" id="IPR036250">
    <property type="entry name" value="AcylCo_DH-like_C"/>
</dbReference>
<dbReference type="Pfam" id="PF02771">
    <property type="entry name" value="Acyl-CoA_dh_N"/>
    <property type="match status" value="1"/>
</dbReference>
<dbReference type="GO" id="GO:0003995">
    <property type="term" value="F:acyl-CoA dehydrogenase activity"/>
    <property type="evidence" value="ECO:0007669"/>
    <property type="project" value="TreeGrafter"/>
</dbReference>
<comment type="cofactor">
    <cofactor evidence="1">
        <name>FAD</name>
        <dbReference type="ChEBI" id="CHEBI:57692"/>
    </cofactor>
</comment>
<dbReference type="SUPFAM" id="SSF56645">
    <property type="entry name" value="Acyl-CoA dehydrogenase NM domain-like"/>
    <property type="match status" value="1"/>
</dbReference>
<evidence type="ECO:0000259" key="8">
    <source>
        <dbReference type="Pfam" id="PF18313"/>
    </source>
</evidence>
<dbReference type="GO" id="GO:0016746">
    <property type="term" value="F:acyltransferase activity"/>
    <property type="evidence" value="ECO:0007669"/>
    <property type="project" value="InterPro"/>
</dbReference>
<organism evidence="9 10">
    <name type="scientific">Penicillium bovifimosum</name>
    <dbReference type="NCBI Taxonomy" id="126998"/>
    <lineage>
        <taxon>Eukaryota</taxon>
        <taxon>Fungi</taxon>
        <taxon>Dikarya</taxon>
        <taxon>Ascomycota</taxon>
        <taxon>Pezizomycotina</taxon>
        <taxon>Eurotiomycetes</taxon>
        <taxon>Eurotiomycetidae</taxon>
        <taxon>Eurotiales</taxon>
        <taxon>Aspergillaceae</taxon>
        <taxon>Penicillium</taxon>
    </lineage>
</organism>
<sequence length="909" mass="100444">MQPVIVGVADIKNRSLAVEDAKEPATLISAETAQILRDHIDSLSVVQTWTWPYQNLPGLLSQWLGVNPKHQTCTEHGGNQPAKLLDEAALRITRGEATVAVITGGEALASLASCVKHGKMPPPGWSSPAQNVTDVFSPTNRELRKDIAGLHSVGSPIHVYPLYENGFRAHREQSLQENHDESAALYGYFSKVASRNPYAWNYGVEAETTTSIGTISKKNRMVCSPYPLLMNAFNTVNLSAACIVTTTELARRLQIPEDKWIYPLGGAGSKERENFWERPNFFQSTAISKALDTCLSVSQLTSKEIDLYDFYSCFPIVPKLACHHLGISIREPQKPITLLGGLTSFGGAGNNYSMHAITEMTRRLRQGSSRNGLILANGGVLSYQHAICMSSSPPKEGTPYPDSEVLGRGELDPIPPVDFEAEGPAKIETYTVEFKRDGTPLRAYIVGRLTDTNHRFLANEGDKSTLLRLASSHEEPIGKLGTVIADPSGLARPQLLRTLRPRAYRLGSRSLYGRATEFLQNHDPDLSESQRMVRQEIAKICSDFPDNYWAKVDETHQFPTELYEALASQGWLGICLPQRYGGSELGISEAAVMMQTIAESGGGMTGASSIHMNIFGLEPVAKFGTDEQKERWLTPLIAGRHRACFGVTEPNTGLDTLQLQATARRSGTGYVLSGQKIWISTAQRADKILILVRTTPRDRVKKPSQGLSLFYTDLQVPQVQITEIPKMGRAAVDTNSLFFDDWHVPEVDRVGQEDEGFRMILHGMNAERILIGAEALGLGFAALRRAALYANERQVFGRPIGQNQGIQHPLADSWMKLEAARMMIYQAARLYDQGYTDGEYANAGKYLAAEAAFEACERAILAHGGMGYAKEYHVERYLREVFIPRIAPVSREMILNYVGERVLGLPRSY</sequence>
<evidence type="ECO:0008006" key="11">
    <source>
        <dbReference type="Google" id="ProtNLM"/>
    </source>
</evidence>
<dbReference type="Proteomes" id="UP001149079">
    <property type="component" value="Unassembled WGS sequence"/>
</dbReference>
<dbReference type="Gene3D" id="1.10.540.10">
    <property type="entry name" value="Acyl-CoA dehydrogenase/oxidase, N-terminal domain"/>
    <property type="match status" value="1"/>
</dbReference>
<feature type="domain" description="Thiolase-like protein type 1 additional C-terminal" evidence="8">
    <location>
        <begin position="413"/>
        <end position="486"/>
    </location>
</feature>
<dbReference type="InterPro" id="IPR009075">
    <property type="entry name" value="AcylCo_DH/oxidase_C"/>
</dbReference>
<dbReference type="OrthoDB" id="435240at2759"/>
<protein>
    <recommendedName>
        <fullName evidence="11">Acyl-CoA dehydrogenase</fullName>
    </recommendedName>
</protein>
<dbReference type="Gene3D" id="2.40.50.840">
    <property type="match status" value="1"/>
</dbReference>
<dbReference type="Pfam" id="PF18313">
    <property type="entry name" value="TLP1_add_C"/>
    <property type="match status" value="1"/>
</dbReference>
<evidence type="ECO:0000259" key="5">
    <source>
        <dbReference type="Pfam" id="PF00441"/>
    </source>
</evidence>
<dbReference type="AlphaFoldDB" id="A0A9W9GLE9"/>
<keyword evidence="4" id="KW-0274">FAD</keyword>
<dbReference type="InterPro" id="IPR040771">
    <property type="entry name" value="TLP1_add_C"/>
</dbReference>
<dbReference type="GeneID" id="81407539"/>
<comment type="caution">
    <text evidence="9">The sequence shown here is derived from an EMBL/GenBank/DDBJ whole genome shotgun (WGS) entry which is preliminary data.</text>
</comment>
<evidence type="ECO:0000259" key="7">
    <source>
        <dbReference type="Pfam" id="PF02771"/>
    </source>
</evidence>
<dbReference type="InterPro" id="IPR006091">
    <property type="entry name" value="Acyl-CoA_Oxase/DH_mid-dom"/>
</dbReference>
<evidence type="ECO:0000313" key="9">
    <source>
        <dbReference type="EMBL" id="KAJ5123800.1"/>
    </source>
</evidence>
<dbReference type="InterPro" id="IPR046373">
    <property type="entry name" value="Acyl-CoA_Oxase/DH_mid-dom_sf"/>
</dbReference>
<dbReference type="FunFam" id="1.20.140.10:FF:000012">
    <property type="entry name" value="Acyl-CoA dehydrogenase fadE12"/>
    <property type="match status" value="1"/>
</dbReference>
<dbReference type="SUPFAM" id="SSF47203">
    <property type="entry name" value="Acyl-CoA dehydrogenase C-terminal domain-like"/>
    <property type="match status" value="1"/>
</dbReference>
<feature type="domain" description="Acyl-CoA dehydrogenase/oxidase C-terminal" evidence="5">
    <location>
        <begin position="754"/>
        <end position="902"/>
    </location>
</feature>
<dbReference type="InterPro" id="IPR013786">
    <property type="entry name" value="AcylCoA_DH/ox_N"/>
</dbReference>
<comment type="similarity">
    <text evidence="2">Belongs to the acyl-CoA dehydrogenase family.</text>
</comment>
<reference evidence="9" key="2">
    <citation type="journal article" date="2023" name="IMA Fungus">
        <title>Comparative genomic study of the Penicillium genus elucidates a diverse pangenome and 15 lateral gene transfer events.</title>
        <authorList>
            <person name="Petersen C."/>
            <person name="Sorensen T."/>
            <person name="Nielsen M.R."/>
            <person name="Sondergaard T.E."/>
            <person name="Sorensen J.L."/>
            <person name="Fitzpatrick D.A."/>
            <person name="Frisvad J.C."/>
            <person name="Nielsen K.L."/>
        </authorList>
    </citation>
    <scope>NUCLEOTIDE SEQUENCE</scope>
    <source>
        <strain evidence="9">IBT 22155</strain>
    </source>
</reference>
<dbReference type="InterPro" id="IPR009100">
    <property type="entry name" value="AcylCoA_DH/oxidase_NM_dom_sf"/>
</dbReference>
<evidence type="ECO:0000256" key="4">
    <source>
        <dbReference type="ARBA" id="ARBA00022827"/>
    </source>
</evidence>
<dbReference type="EMBL" id="JAPQKL010000006">
    <property type="protein sequence ID" value="KAJ5123800.1"/>
    <property type="molecule type" value="Genomic_DNA"/>
</dbReference>
<accession>A0A9W9GLE9</accession>
<dbReference type="PANTHER" id="PTHR43884">
    <property type="entry name" value="ACYL-COA DEHYDROGENASE"/>
    <property type="match status" value="1"/>
</dbReference>
<evidence type="ECO:0000313" key="10">
    <source>
        <dbReference type="Proteomes" id="UP001149079"/>
    </source>
</evidence>
<keyword evidence="3" id="KW-0285">Flavoprotein</keyword>
<evidence type="ECO:0000256" key="1">
    <source>
        <dbReference type="ARBA" id="ARBA00001974"/>
    </source>
</evidence>
<keyword evidence="10" id="KW-1185">Reference proteome</keyword>
<dbReference type="GO" id="GO:0050660">
    <property type="term" value="F:flavin adenine dinucleotide binding"/>
    <property type="evidence" value="ECO:0007669"/>
    <property type="project" value="InterPro"/>
</dbReference>
<reference evidence="9" key="1">
    <citation type="submission" date="2022-11" db="EMBL/GenBank/DDBJ databases">
        <authorList>
            <person name="Petersen C."/>
        </authorList>
    </citation>
    <scope>NUCLEOTIDE SEQUENCE</scope>
    <source>
        <strain evidence="9">IBT 22155</strain>
    </source>
</reference>
<dbReference type="RefSeq" id="XP_056518199.1">
    <property type="nucleotide sequence ID" value="XM_056668369.1"/>
</dbReference>
<dbReference type="InterPro" id="IPR016039">
    <property type="entry name" value="Thiolase-like"/>
</dbReference>
<dbReference type="Gene3D" id="1.20.140.10">
    <property type="entry name" value="Butyryl-CoA Dehydrogenase, subunit A, domain 3"/>
    <property type="match status" value="1"/>
</dbReference>
<dbReference type="Pfam" id="PF00441">
    <property type="entry name" value="Acyl-CoA_dh_1"/>
    <property type="match status" value="1"/>
</dbReference>
<dbReference type="Pfam" id="PF02770">
    <property type="entry name" value="Acyl-CoA_dh_M"/>
    <property type="match status" value="1"/>
</dbReference>
<name>A0A9W9GLE9_9EURO</name>
<evidence type="ECO:0000259" key="6">
    <source>
        <dbReference type="Pfam" id="PF02770"/>
    </source>
</evidence>
<gene>
    <name evidence="9" type="ORF">N7515_007625</name>
</gene>
<proteinExistence type="inferred from homology"/>